<dbReference type="Gene3D" id="3.40.50.10490">
    <property type="entry name" value="Glucose-6-phosphate isomerase like protein, domain 1"/>
    <property type="match status" value="1"/>
</dbReference>
<dbReference type="InterPro" id="IPR023591">
    <property type="entry name" value="Ribosomal_uS2_flav_dom_sf"/>
</dbReference>
<accession>A0A2Z5TGX6</accession>
<dbReference type="CDD" id="cd01425">
    <property type="entry name" value="RPS2"/>
    <property type="match status" value="1"/>
</dbReference>
<dbReference type="GO" id="GO:0006412">
    <property type="term" value="P:translation"/>
    <property type="evidence" value="ECO:0007669"/>
    <property type="project" value="UniProtKB-UniRule"/>
</dbReference>
<dbReference type="PRINTS" id="PR00395">
    <property type="entry name" value="RIBOSOMALS2"/>
</dbReference>
<evidence type="ECO:0000256" key="3">
    <source>
        <dbReference type="ARBA" id="ARBA00023274"/>
    </source>
</evidence>
<dbReference type="OrthoDB" id="9808036at2"/>
<proteinExistence type="inferred from homology"/>
<reference evidence="6 7" key="1">
    <citation type="journal article" date="2017" name="Proc. Natl. Acad. Sci. U.S.A.">
        <title>Small genome symbiont underlies cuticle hardness in beetles.</title>
        <authorList>
            <person name="Anbutsu H."/>
            <person name="Moriyama M."/>
            <person name="Nikoh N."/>
            <person name="Hosokawa T."/>
            <person name="Futahashi R."/>
            <person name="Tanahashi M."/>
            <person name="Meng X.Y."/>
            <person name="Kuriwada T."/>
            <person name="Mori N."/>
            <person name="Oshima K."/>
            <person name="Hattori M."/>
            <person name="Fujie M."/>
            <person name="Satoh N."/>
            <person name="Maeda T."/>
            <person name="Shigenobu S."/>
            <person name="Koga R."/>
            <person name="Fukatsu T."/>
        </authorList>
    </citation>
    <scope>NUCLEOTIDE SEQUENCE [LARGE SCALE GENOMIC DNA]</scope>
    <source>
        <strain evidence="6">NARRFE1</strain>
    </source>
</reference>
<evidence type="ECO:0000256" key="4">
    <source>
        <dbReference type="ARBA" id="ARBA00035256"/>
    </source>
</evidence>
<name>A0A2Z5TGX6_9GAMM</name>
<evidence type="ECO:0000313" key="7">
    <source>
        <dbReference type="Proteomes" id="UP000289537"/>
    </source>
</evidence>
<dbReference type="NCBIfam" id="TIGR01011">
    <property type="entry name" value="rpsB_bact"/>
    <property type="match status" value="1"/>
</dbReference>
<keyword evidence="2 5" id="KW-0689">Ribosomal protein</keyword>
<dbReference type="EMBL" id="AP018161">
    <property type="protein sequence ID" value="BBA85063.1"/>
    <property type="molecule type" value="Genomic_DNA"/>
</dbReference>
<dbReference type="GO" id="GO:0003735">
    <property type="term" value="F:structural constituent of ribosome"/>
    <property type="evidence" value="ECO:0007669"/>
    <property type="project" value="InterPro"/>
</dbReference>
<dbReference type="PANTHER" id="PTHR12534:SF0">
    <property type="entry name" value="SMALL RIBOSOMAL SUBUNIT PROTEIN US2M"/>
    <property type="match status" value="1"/>
</dbReference>
<evidence type="ECO:0000256" key="1">
    <source>
        <dbReference type="ARBA" id="ARBA00006242"/>
    </source>
</evidence>
<dbReference type="KEGG" id="eor:NARRFE1_01180"/>
<dbReference type="PANTHER" id="PTHR12534">
    <property type="entry name" value="30S RIBOSOMAL PROTEIN S2 PROKARYOTIC AND ORGANELLAR"/>
    <property type="match status" value="1"/>
</dbReference>
<dbReference type="HAMAP" id="MF_00291_B">
    <property type="entry name" value="Ribosomal_uS2_B"/>
    <property type="match status" value="1"/>
</dbReference>
<keyword evidence="7" id="KW-1185">Reference proteome</keyword>
<dbReference type="PROSITE" id="PS00962">
    <property type="entry name" value="RIBOSOMAL_S2_1"/>
    <property type="match status" value="1"/>
</dbReference>
<dbReference type="Proteomes" id="UP000289537">
    <property type="component" value="Chromosome"/>
</dbReference>
<gene>
    <name evidence="5 6" type="primary">rpsB</name>
    <name evidence="6" type="ORF">NARRFE1_01180</name>
</gene>
<dbReference type="GO" id="GO:0022627">
    <property type="term" value="C:cytosolic small ribosomal subunit"/>
    <property type="evidence" value="ECO:0007669"/>
    <property type="project" value="TreeGrafter"/>
</dbReference>
<evidence type="ECO:0000256" key="2">
    <source>
        <dbReference type="ARBA" id="ARBA00022980"/>
    </source>
</evidence>
<keyword evidence="3 5" id="KW-0687">Ribonucleoprotein</keyword>
<comment type="similarity">
    <text evidence="1 5">Belongs to the universal ribosomal protein uS2 family.</text>
</comment>
<dbReference type="RefSeq" id="WP_148708413.1">
    <property type="nucleotide sequence ID" value="NZ_AP018161.1"/>
</dbReference>
<dbReference type="InterPro" id="IPR018130">
    <property type="entry name" value="Ribosomal_uS2_CS"/>
</dbReference>
<evidence type="ECO:0000313" key="6">
    <source>
        <dbReference type="EMBL" id="BBA85063.1"/>
    </source>
</evidence>
<dbReference type="SUPFAM" id="SSF52313">
    <property type="entry name" value="Ribosomal protein S2"/>
    <property type="match status" value="1"/>
</dbReference>
<protein>
    <recommendedName>
        <fullName evidence="4 5">Small ribosomal subunit protein uS2</fullName>
    </recommendedName>
</protein>
<evidence type="ECO:0000256" key="5">
    <source>
        <dbReference type="HAMAP-Rule" id="MF_00291"/>
    </source>
</evidence>
<dbReference type="AlphaFoldDB" id="A0A2Z5TGX6"/>
<dbReference type="Pfam" id="PF00318">
    <property type="entry name" value="Ribosomal_S2"/>
    <property type="match status" value="1"/>
</dbReference>
<organism evidence="6 7">
    <name type="scientific">endosymbiont of Rhynchophorus ferrugineus</name>
    <dbReference type="NCBI Taxonomy" id="1972133"/>
    <lineage>
        <taxon>Bacteria</taxon>
        <taxon>Pseudomonadati</taxon>
        <taxon>Pseudomonadota</taxon>
        <taxon>Gammaproteobacteria</taxon>
        <taxon>Candidatus Nardonella</taxon>
    </lineage>
</organism>
<sequence length="227" mass="26654">MSNINNLLKAKVHIGHKTKFYNPSMKNFIYCKYNNMHIINIDKTLKCINESKSVINNIIDNNEKILFIGTKKQIRSSIRKIAFELNQYFIINKWIGGMITNWDIVKKSIDKLKKMYIEIKNNINNEYYTKKEILNRKNNFKKLKKNLFGIVRMNELPKAIFVIDSNKESTAIKEAKKKNIITFAITDTNSNIKNIDYVIPANDDSIKSINICLDLIFKKQINIKRNE</sequence>
<dbReference type="InterPro" id="IPR005706">
    <property type="entry name" value="Ribosomal_uS2_bac/mit/plastid"/>
</dbReference>
<dbReference type="InterPro" id="IPR001865">
    <property type="entry name" value="Ribosomal_uS2"/>
</dbReference>
<dbReference type="Gene3D" id="1.10.287.610">
    <property type="entry name" value="Helix hairpin bin"/>
    <property type="match status" value="1"/>
</dbReference>